<dbReference type="InterPro" id="IPR015943">
    <property type="entry name" value="WD40/YVTN_repeat-like_dom_sf"/>
</dbReference>
<comment type="caution">
    <text evidence="2">The sequence shown here is derived from an EMBL/GenBank/DDBJ whole genome shotgun (WGS) entry which is preliminary data.</text>
</comment>
<proteinExistence type="predicted"/>
<dbReference type="OrthoDB" id="60524at2"/>
<feature type="chain" id="PRO_5018330013" description="ABC transporter" evidence="1">
    <location>
        <begin position="44"/>
        <end position="416"/>
    </location>
</feature>
<dbReference type="Gene3D" id="2.130.10.10">
    <property type="entry name" value="YVTN repeat-like/Quinoprotein amine dehydrogenase"/>
    <property type="match status" value="1"/>
</dbReference>
<sequence>MTLRPTTLGPTTLGPTTHRRGAAGALLAIAALALAGCSAPAPAAPSATGDATERAVPHGYVEGAAELAEPQHLLTAVGADGEAHLLDPLDESVEQLGALGEVEALTHDGRFLAATTADGVTLVDTGVWTVDHADHVHYYRADPRVVGDLDLAGPVSISSTESRTAVLGGDEVVLLDRDALGRGELVETGRFDAAAGGFATPAGDGAIVARDGAVVVLDAAGTQLASEPCAAPAGGIVTRVSAVVGCEAGAVLATETDAGVQLEAIALPAGTVAELRPTGFGMRAGRATTAAVAGEAGFWLLDTRERTWTLVETPVPLKRVVAVDDEAGHVVAIAADGRVLVLDEAGAALGATEPVLAAALADPGAAASLALEVDANRAYVPVAADDAVLEIDYADGARIARTLSVPAPLHLAETGR</sequence>
<name>A0A3N2AR81_9MICO</name>
<dbReference type="Proteomes" id="UP000275456">
    <property type="component" value="Unassembled WGS sequence"/>
</dbReference>
<protein>
    <recommendedName>
        <fullName evidence="4">ABC transporter</fullName>
    </recommendedName>
</protein>
<keyword evidence="1" id="KW-0732">Signal</keyword>
<evidence type="ECO:0000313" key="2">
    <source>
        <dbReference type="EMBL" id="ROR65557.1"/>
    </source>
</evidence>
<evidence type="ECO:0000313" key="3">
    <source>
        <dbReference type="Proteomes" id="UP000275456"/>
    </source>
</evidence>
<dbReference type="InterPro" id="IPR011044">
    <property type="entry name" value="Quino_amine_DH_bsu"/>
</dbReference>
<gene>
    <name evidence="2" type="ORF">EDD26_0923</name>
</gene>
<dbReference type="SUPFAM" id="SSF50969">
    <property type="entry name" value="YVTN repeat-like/Quinoprotein amine dehydrogenase"/>
    <property type="match status" value="1"/>
</dbReference>
<organism evidence="2 3">
    <name type="scientific">Agrococcus jenensis</name>
    <dbReference type="NCBI Taxonomy" id="46353"/>
    <lineage>
        <taxon>Bacteria</taxon>
        <taxon>Bacillati</taxon>
        <taxon>Actinomycetota</taxon>
        <taxon>Actinomycetes</taxon>
        <taxon>Micrococcales</taxon>
        <taxon>Microbacteriaceae</taxon>
        <taxon>Agrococcus</taxon>
    </lineage>
</organism>
<accession>A0A3N2AR81</accession>
<evidence type="ECO:0008006" key="4">
    <source>
        <dbReference type="Google" id="ProtNLM"/>
    </source>
</evidence>
<reference evidence="2 3" key="1">
    <citation type="submission" date="2018-11" db="EMBL/GenBank/DDBJ databases">
        <title>Sequencing the genomes of 1000 actinobacteria strains.</title>
        <authorList>
            <person name="Klenk H.-P."/>
        </authorList>
    </citation>
    <scope>NUCLEOTIDE SEQUENCE [LARGE SCALE GENOMIC DNA]</scope>
    <source>
        <strain evidence="2 3">DSM 9580</strain>
    </source>
</reference>
<dbReference type="AlphaFoldDB" id="A0A3N2AR81"/>
<dbReference type="EMBL" id="RKHJ01000001">
    <property type="protein sequence ID" value="ROR65557.1"/>
    <property type="molecule type" value="Genomic_DNA"/>
</dbReference>
<dbReference type="RefSeq" id="WP_123696634.1">
    <property type="nucleotide sequence ID" value="NZ_RKHJ01000001.1"/>
</dbReference>
<feature type="signal peptide" evidence="1">
    <location>
        <begin position="1"/>
        <end position="43"/>
    </location>
</feature>
<evidence type="ECO:0000256" key="1">
    <source>
        <dbReference type="SAM" id="SignalP"/>
    </source>
</evidence>
<keyword evidence="3" id="KW-1185">Reference proteome</keyword>